<keyword evidence="2" id="KW-1185">Reference proteome</keyword>
<name>A0A3Q0FE33_VIGRR</name>
<proteinExistence type="predicted"/>
<reference evidence="3" key="2">
    <citation type="submission" date="2025-08" db="UniProtKB">
        <authorList>
            <consortium name="RefSeq"/>
        </authorList>
    </citation>
    <scope>IDENTIFICATION</scope>
    <source>
        <tissue evidence="3">Leaf</tissue>
    </source>
</reference>
<evidence type="ECO:0000313" key="2">
    <source>
        <dbReference type="Proteomes" id="UP000087766"/>
    </source>
</evidence>
<evidence type="ECO:0000313" key="3">
    <source>
        <dbReference type="RefSeq" id="XP_022641911.1"/>
    </source>
</evidence>
<dbReference type="RefSeq" id="XP_022641911.1">
    <property type="nucleotide sequence ID" value="XM_022786190.1"/>
</dbReference>
<organism evidence="2 3">
    <name type="scientific">Vigna radiata var. radiata</name>
    <name type="common">Mung bean</name>
    <name type="synonym">Phaseolus aureus</name>
    <dbReference type="NCBI Taxonomy" id="3916"/>
    <lineage>
        <taxon>Eukaryota</taxon>
        <taxon>Viridiplantae</taxon>
        <taxon>Streptophyta</taxon>
        <taxon>Embryophyta</taxon>
        <taxon>Tracheophyta</taxon>
        <taxon>Spermatophyta</taxon>
        <taxon>Magnoliopsida</taxon>
        <taxon>eudicotyledons</taxon>
        <taxon>Gunneridae</taxon>
        <taxon>Pentapetalae</taxon>
        <taxon>rosids</taxon>
        <taxon>fabids</taxon>
        <taxon>Fabales</taxon>
        <taxon>Fabaceae</taxon>
        <taxon>Papilionoideae</taxon>
        <taxon>50 kb inversion clade</taxon>
        <taxon>NPAAA clade</taxon>
        <taxon>indigoferoid/millettioid clade</taxon>
        <taxon>Phaseoleae</taxon>
        <taxon>Vigna</taxon>
    </lineage>
</organism>
<accession>A0A3Q0FE33</accession>
<protein>
    <submittedName>
        <fullName evidence="3">Uncharacterized protein LOC106773931</fullName>
    </submittedName>
</protein>
<evidence type="ECO:0000256" key="1">
    <source>
        <dbReference type="SAM" id="MobiDB-lite"/>
    </source>
</evidence>
<feature type="region of interest" description="Disordered" evidence="1">
    <location>
        <begin position="1"/>
        <end position="21"/>
    </location>
</feature>
<reference evidence="2" key="1">
    <citation type="journal article" date="2014" name="Nat. Commun.">
        <title>Genome sequence of mungbean and insights into evolution within Vigna species.</title>
        <authorList>
            <person name="Kang Y.J."/>
            <person name="Kim S.K."/>
            <person name="Kim M.Y."/>
            <person name="Lestari P."/>
            <person name="Kim K.H."/>
            <person name="Ha B.K."/>
            <person name="Jun T.H."/>
            <person name="Hwang W.J."/>
            <person name="Lee T."/>
            <person name="Lee J."/>
            <person name="Shim S."/>
            <person name="Yoon M.Y."/>
            <person name="Jang Y.E."/>
            <person name="Han K.S."/>
            <person name="Taeprayoon P."/>
            <person name="Yoon N."/>
            <person name="Somta P."/>
            <person name="Tanya P."/>
            <person name="Kim K.S."/>
            <person name="Gwag J.G."/>
            <person name="Moon J.K."/>
            <person name="Lee Y.H."/>
            <person name="Park B.S."/>
            <person name="Bombarely A."/>
            <person name="Doyle J.J."/>
            <person name="Jackson S.A."/>
            <person name="Schafleitner R."/>
            <person name="Srinives P."/>
            <person name="Varshney R.K."/>
            <person name="Lee S.H."/>
        </authorList>
    </citation>
    <scope>NUCLEOTIDE SEQUENCE [LARGE SCALE GENOMIC DNA]</scope>
    <source>
        <strain evidence="2">cv. VC1973A</strain>
    </source>
</reference>
<dbReference type="AlphaFoldDB" id="A0A3Q0FE33"/>
<sequence length="117" mass="12590">MSPSPLVQGVHGVASPATSRRSSVVCSPLRRVLAPPSSLLLSRFSRCIKGRTTTVRPPSVPPLSLAKSSIVSAATQIGVFCVSWTKYEEVVGDEGTHDLAHDGFFGWRFWLLLQVVG</sequence>
<dbReference type="KEGG" id="vra:106773931"/>
<dbReference type="GeneID" id="106773931"/>
<dbReference type="Proteomes" id="UP000087766">
    <property type="component" value="Chromosome 9"/>
</dbReference>
<gene>
    <name evidence="3" type="primary">LOC106773931</name>
</gene>